<dbReference type="AlphaFoldDB" id="A0A2S6NE62"/>
<dbReference type="Pfam" id="PF02900">
    <property type="entry name" value="LigB"/>
    <property type="match status" value="1"/>
</dbReference>
<dbReference type="GO" id="GO:0008198">
    <property type="term" value="F:ferrous iron binding"/>
    <property type="evidence" value="ECO:0007669"/>
    <property type="project" value="InterPro"/>
</dbReference>
<comment type="caution">
    <text evidence="2">The sequence shown here is derived from an EMBL/GenBank/DDBJ whole genome shotgun (WGS) entry which is preliminary data.</text>
</comment>
<keyword evidence="2" id="KW-0560">Oxidoreductase</keyword>
<dbReference type="OrthoDB" id="8673673at2"/>
<name>A0A2S6NE62_9HYPH</name>
<evidence type="ECO:0000313" key="3">
    <source>
        <dbReference type="Proteomes" id="UP000239089"/>
    </source>
</evidence>
<dbReference type="NCBIfam" id="NF009901">
    <property type="entry name" value="PRK13364.1"/>
    <property type="match status" value="1"/>
</dbReference>
<evidence type="ECO:0000259" key="1">
    <source>
        <dbReference type="Pfam" id="PF02900"/>
    </source>
</evidence>
<dbReference type="SUPFAM" id="SSF53213">
    <property type="entry name" value="LigB-like"/>
    <property type="match status" value="1"/>
</dbReference>
<proteinExistence type="predicted"/>
<dbReference type="EMBL" id="NHSJ01000033">
    <property type="protein sequence ID" value="PPQ32922.1"/>
    <property type="molecule type" value="Genomic_DNA"/>
</dbReference>
<dbReference type="Gene3D" id="3.40.830.10">
    <property type="entry name" value="LigB-like"/>
    <property type="match status" value="1"/>
</dbReference>
<keyword evidence="3" id="KW-1185">Reference proteome</keyword>
<dbReference type="GO" id="GO:0016702">
    <property type="term" value="F:oxidoreductase activity, acting on single donors with incorporation of molecular oxygen, incorporation of two atoms of oxygen"/>
    <property type="evidence" value="ECO:0007669"/>
    <property type="project" value="UniProtKB-ARBA"/>
</dbReference>
<feature type="domain" description="Extradiol ring-cleavage dioxygenase class III enzyme subunit B" evidence="1">
    <location>
        <begin position="7"/>
        <end position="269"/>
    </location>
</feature>
<dbReference type="NCBIfam" id="NF009902">
    <property type="entry name" value="PRK13365.1"/>
    <property type="match status" value="1"/>
</dbReference>
<protein>
    <submittedName>
        <fullName evidence="2">Protocatechuate 3,4-dioxygenase</fullName>
    </submittedName>
</protein>
<organism evidence="2 3">
    <name type="scientific">Rhodoblastus sphagnicola</name>
    <dbReference type="NCBI Taxonomy" id="333368"/>
    <lineage>
        <taxon>Bacteria</taxon>
        <taxon>Pseudomonadati</taxon>
        <taxon>Pseudomonadota</taxon>
        <taxon>Alphaproteobacteria</taxon>
        <taxon>Hyphomicrobiales</taxon>
        <taxon>Rhodoblastaceae</taxon>
        <taxon>Rhodoblastus</taxon>
    </lineage>
</organism>
<dbReference type="RefSeq" id="WP_104506470.1">
    <property type="nucleotide sequence ID" value="NZ_JACIGC010000018.1"/>
</dbReference>
<reference evidence="2 3" key="1">
    <citation type="journal article" date="2018" name="Arch. Microbiol.">
        <title>New insights into the metabolic potential of the phototrophic purple bacterium Rhodopila globiformis DSM 161(T) from its draft genome sequence and evidence for a vanadium-dependent nitrogenase.</title>
        <authorList>
            <person name="Imhoff J.F."/>
            <person name="Rahn T."/>
            <person name="Kunzel S."/>
            <person name="Neulinger S.C."/>
        </authorList>
    </citation>
    <scope>NUCLEOTIDE SEQUENCE [LARGE SCALE GENOMIC DNA]</scope>
    <source>
        <strain evidence="2 3">DSM 16996</strain>
    </source>
</reference>
<dbReference type="InterPro" id="IPR004183">
    <property type="entry name" value="Xdiol_dOase_suB"/>
</dbReference>
<sequence length="284" mass="31100">MARILGALTTSHVPAIGGALARGAQDEPYWKPFFDGFKPVRAWLDEVKPDVAVVFYNDHGLNFFLDKLPTFAVGAAKQYVNEDEGWGIPSLPPIPGIPELSWAIIERLVASDFDVTTCQEMLVDHAFTLPLKLFWPETFQTIVTVPVCINTVQFPLPSAKRCIALGREIGEAVAAWNSDKKVVMVGSGGLSHQLEGERAGFINKPFDLAFMRSLIDDPEWAAQYTIPQLVEKTGTQGVELLMWLAARAAVPGAVREVHRNYHIPISNTAAGTMAMAAKDLIATE</sequence>
<keyword evidence="2" id="KW-0223">Dioxygenase</keyword>
<evidence type="ECO:0000313" key="2">
    <source>
        <dbReference type="EMBL" id="PPQ32922.1"/>
    </source>
</evidence>
<gene>
    <name evidence="2" type="ORF">CCR94_03390</name>
</gene>
<dbReference type="Proteomes" id="UP000239089">
    <property type="component" value="Unassembled WGS sequence"/>
</dbReference>
<accession>A0A2S6NE62</accession>